<dbReference type="GO" id="GO:0005737">
    <property type="term" value="C:cytoplasm"/>
    <property type="evidence" value="ECO:0007669"/>
    <property type="project" value="TreeGrafter"/>
</dbReference>
<dbReference type="Gene3D" id="3.40.50.1240">
    <property type="entry name" value="Phosphoglycerate mutase-like"/>
    <property type="match status" value="1"/>
</dbReference>
<dbReference type="Pfam" id="PF00300">
    <property type="entry name" value="His_Phos_1"/>
    <property type="match status" value="1"/>
</dbReference>
<dbReference type="Proteomes" id="UP001345827">
    <property type="component" value="Unassembled WGS sequence"/>
</dbReference>
<dbReference type="EMBL" id="JAXLQG010000013">
    <property type="protein sequence ID" value="KAK5533439.1"/>
    <property type="molecule type" value="Genomic_DNA"/>
</dbReference>
<dbReference type="GO" id="GO:0016791">
    <property type="term" value="F:phosphatase activity"/>
    <property type="evidence" value="ECO:0007669"/>
    <property type="project" value="TreeGrafter"/>
</dbReference>
<dbReference type="AlphaFoldDB" id="A0AAV9Q5N3"/>
<dbReference type="CDD" id="cd07067">
    <property type="entry name" value="HP_PGM_like"/>
    <property type="match status" value="1"/>
</dbReference>
<reference evidence="1 2" key="1">
    <citation type="submission" date="2023-06" db="EMBL/GenBank/DDBJ databases">
        <title>Black Yeasts Isolated from many extreme environments.</title>
        <authorList>
            <person name="Coleine C."/>
            <person name="Stajich J.E."/>
            <person name="Selbmann L."/>
        </authorList>
    </citation>
    <scope>NUCLEOTIDE SEQUENCE [LARGE SCALE GENOMIC DNA]</scope>
    <source>
        <strain evidence="1 2">CCFEE 5887</strain>
    </source>
</reference>
<organism evidence="1 2">
    <name type="scientific">Vermiconidia calcicola</name>
    <dbReference type="NCBI Taxonomy" id="1690605"/>
    <lineage>
        <taxon>Eukaryota</taxon>
        <taxon>Fungi</taxon>
        <taxon>Dikarya</taxon>
        <taxon>Ascomycota</taxon>
        <taxon>Pezizomycotina</taxon>
        <taxon>Dothideomycetes</taxon>
        <taxon>Dothideomycetidae</taxon>
        <taxon>Mycosphaerellales</taxon>
        <taxon>Extremaceae</taxon>
        <taxon>Vermiconidia</taxon>
    </lineage>
</organism>
<accession>A0AAV9Q5N3</accession>
<gene>
    <name evidence="1" type="primary">PMU1</name>
    <name evidence="1" type="ORF">LTR25_007305</name>
</gene>
<protein>
    <submittedName>
        <fullName evidence="1">Phosphoglycerate mutase pmu1</fullName>
    </submittedName>
</protein>
<evidence type="ECO:0000313" key="2">
    <source>
        <dbReference type="Proteomes" id="UP001345827"/>
    </source>
</evidence>
<evidence type="ECO:0000313" key="1">
    <source>
        <dbReference type="EMBL" id="KAK5533439.1"/>
    </source>
</evidence>
<proteinExistence type="predicted"/>
<name>A0AAV9Q5N3_9PEZI</name>
<dbReference type="PANTHER" id="PTHR48100">
    <property type="entry name" value="BROAD-SPECIFICITY PHOSPHATASE YOR283W-RELATED"/>
    <property type="match status" value="1"/>
</dbReference>
<dbReference type="SUPFAM" id="SSF53254">
    <property type="entry name" value="Phosphoglycerate mutase-like"/>
    <property type="match status" value="1"/>
</dbReference>
<dbReference type="InterPro" id="IPR050275">
    <property type="entry name" value="PGM_Phosphatase"/>
</dbReference>
<keyword evidence="2" id="KW-1185">Reference proteome</keyword>
<dbReference type="InterPro" id="IPR013078">
    <property type="entry name" value="His_Pase_superF_clade-1"/>
</dbReference>
<dbReference type="InterPro" id="IPR029033">
    <property type="entry name" value="His_PPase_superfam"/>
</dbReference>
<comment type="caution">
    <text evidence="1">The sequence shown here is derived from an EMBL/GenBank/DDBJ whole genome shotgun (WGS) entry which is preliminary data.</text>
</comment>
<sequence length="483" mass="54448">MLFNSSHRKTHRRWCGQSRICRTTVIVQLLLFLTVSFVVCGLLKASDAGASLLSMNGQKVLDIHTDPNPGAAEVPEQPNGKPKRYGYTYTTLPGYFLQDDPQTKAQTFDFMKTNFGLVQRPYDSDESLPNNGQGMTPWQRFENHITSLNHAAKRKRDGSEDGGHVQYKLLFLGRHGNGYHNIAERHYGNEAWDCHFSALDGDPDDIMVWSDAHLTKEGRRQATEVHDFWKAQIKEEKMSLPQAYVVSPLDRTLQTAEITFQGIVDKFRPTVMERLREGTGIHTCDRRSTVSYVRDRYPEYITTADPLLTETDEYWDAELREPDDVLTARLGKLLDQVMQSEAFREAETISFTSHSGAIGAMLRVLAHRPFSLGTGAVIPVFVKMERVELEKRHGGKAEGGKHANVDDDAHDDIVQDEADEDEHEDTLAGTMSVDKSKWGKIPACPADMDLQTVGQKRWGMGLKDFLTGVENGTIQLEEVALRH</sequence>
<dbReference type="PANTHER" id="PTHR48100:SF1">
    <property type="entry name" value="HISTIDINE PHOSPHATASE FAMILY PROTEIN-RELATED"/>
    <property type="match status" value="1"/>
</dbReference>